<accession>A0A564G6W9</accession>
<keyword evidence="5" id="KW-1185">Reference proteome</keyword>
<evidence type="ECO:0000313" key="4">
    <source>
        <dbReference type="Proteomes" id="UP000401717"/>
    </source>
</evidence>
<organism evidence="3 4">
    <name type="scientific">Methylobacterium dankookense</name>
    <dbReference type="NCBI Taxonomy" id="560405"/>
    <lineage>
        <taxon>Bacteria</taxon>
        <taxon>Pseudomonadati</taxon>
        <taxon>Pseudomonadota</taxon>
        <taxon>Alphaproteobacteria</taxon>
        <taxon>Hyphomicrobiales</taxon>
        <taxon>Methylobacteriaceae</taxon>
        <taxon>Methylobacterium</taxon>
    </lineage>
</organism>
<reference evidence="2" key="3">
    <citation type="submission" date="2021-08" db="EMBL/GenBank/DDBJ databases">
        <authorList>
            <person name="Tani A."/>
            <person name="Ola A."/>
            <person name="Ogura Y."/>
            <person name="Katsura K."/>
            <person name="Hayashi T."/>
        </authorList>
    </citation>
    <scope>NUCLEOTIDE SEQUENCE</scope>
    <source>
        <strain evidence="2">DSM 22415</strain>
    </source>
</reference>
<proteinExistence type="predicted"/>
<dbReference type="EMBL" id="CABFVH010000094">
    <property type="protein sequence ID" value="VUF16087.1"/>
    <property type="molecule type" value="Genomic_DNA"/>
</dbReference>
<evidence type="ECO:0008006" key="6">
    <source>
        <dbReference type="Google" id="ProtNLM"/>
    </source>
</evidence>
<gene>
    <name evidence="2" type="ORF">IFDJLNFL_5421</name>
    <name evidence="3" type="ORF">MTDSW087_05838</name>
</gene>
<dbReference type="Proteomes" id="UP000401717">
    <property type="component" value="Unassembled WGS sequence"/>
</dbReference>
<evidence type="ECO:0000313" key="2">
    <source>
        <dbReference type="EMBL" id="GJD59493.1"/>
    </source>
</evidence>
<reference evidence="2" key="2">
    <citation type="journal article" date="2021" name="Front. Microbiol.">
        <title>Comprehensive Comparative Genomics and Phenotyping of Methylobacterium Species.</title>
        <authorList>
            <person name="Alessa O."/>
            <person name="Ogura Y."/>
            <person name="Fujitani Y."/>
            <person name="Takami H."/>
            <person name="Hayashi T."/>
            <person name="Sahin N."/>
            <person name="Tani A."/>
        </authorList>
    </citation>
    <scope>NUCLEOTIDE SEQUENCE</scope>
    <source>
        <strain evidence="2">DSM 22415</strain>
    </source>
</reference>
<sequence length="146" mass="15268">MSLSGAFDTQAAAPPPVKSNRAKRAKPPSPFSLRLKAEERARLAAEAAGAPLGTYLRAKLLGAPVPARVRKSGISIADRRALAQLIALLGRSRVFSNLNQLAHAANTGSLPVTPETQAALAQALADLHEIRALLLTSLGLKPEAQP</sequence>
<reference evidence="3 4" key="1">
    <citation type="submission" date="2019-06" db="EMBL/GenBank/DDBJ databases">
        <authorList>
            <person name="Rodrigo-Torres L."/>
            <person name="Arahal R. D."/>
            <person name="Lucena T."/>
        </authorList>
    </citation>
    <scope>NUCLEOTIDE SEQUENCE [LARGE SCALE GENOMIC DNA]</scope>
    <source>
        <strain evidence="3 4">SW08-7</strain>
    </source>
</reference>
<dbReference type="Proteomes" id="UP001055303">
    <property type="component" value="Unassembled WGS sequence"/>
</dbReference>
<protein>
    <recommendedName>
        <fullName evidence="6">Bacterial mobilisation domain-containing protein</fullName>
    </recommendedName>
</protein>
<evidence type="ECO:0000256" key="1">
    <source>
        <dbReference type="SAM" id="MobiDB-lite"/>
    </source>
</evidence>
<dbReference type="OrthoDB" id="8548224at2"/>
<dbReference type="EMBL" id="BPQI01000216">
    <property type="protein sequence ID" value="GJD59493.1"/>
    <property type="molecule type" value="Genomic_DNA"/>
</dbReference>
<dbReference type="RefSeq" id="WP_144769259.1">
    <property type="nucleotide sequence ID" value="NZ_BPQI01000216.1"/>
</dbReference>
<evidence type="ECO:0000313" key="5">
    <source>
        <dbReference type="Proteomes" id="UP001055303"/>
    </source>
</evidence>
<dbReference type="AlphaFoldDB" id="A0A564G6W9"/>
<evidence type="ECO:0000313" key="3">
    <source>
        <dbReference type="EMBL" id="VUF16087.1"/>
    </source>
</evidence>
<feature type="region of interest" description="Disordered" evidence="1">
    <location>
        <begin position="1"/>
        <end position="31"/>
    </location>
</feature>
<name>A0A564G6W9_9HYPH</name>